<evidence type="ECO:0000313" key="8">
    <source>
        <dbReference type="Proteomes" id="UP000294530"/>
    </source>
</evidence>
<dbReference type="AlphaFoldDB" id="A0A976NY45"/>
<dbReference type="RefSeq" id="XP_067821748.1">
    <property type="nucleotide sequence ID" value="XM_067961359.1"/>
</dbReference>
<comment type="caution">
    <text evidence="7">The sequence shown here is derived from an EMBL/GenBank/DDBJ whole genome shotgun (WGS) entry which is preliminary data.</text>
</comment>
<evidence type="ECO:0000313" key="7">
    <source>
        <dbReference type="EMBL" id="TDH72249.1"/>
    </source>
</evidence>
<organism evidence="7 8">
    <name type="scientific">Bremia lactucae</name>
    <name type="common">Lettuce downy mildew</name>
    <dbReference type="NCBI Taxonomy" id="4779"/>
    <lineage>
        <taxon>Eukaryota</taxon>
        <taxon>Sar</taxon>
        <taxon>Stramenopiles</taxon>
        <taxon>Oomycota</taxon>
        <taxon>Peronosporomycetes</taxon>
        <taxon>Peronosporales</taxon>
        <taxon>Peronosporaceae</taxon>
        <taxon>Bremia</taxon>
    </lineage>
</organism>
<gene>
    <name evidence="7" type="ORF">CCR75_003262</name>
</gene>
<dbReference type="PANTHER" id="PTHR13228">
    <property type="entry name" value="CONSERVED OLIGOMERIC GOLGI COMPLEX COMPONENT 5"/>
    <property type="match status" value="1"/>
</dbReference>
<feature type="domain" description="Conserved oligomeric Golgi complex subunit 5 helical" evidence="6">
    <location>
        <begin position="200"/>
        <end position="398"/>
    </location>
</feature>
<reference evidence="7 8" key="1">
    <citation type="journal article" date="2021" name="Genome Biol.">
        <title>AFLAP: assembly-free linkage analysis pipeline using k-mers from genome sequencing data.</title>
        <authorList>
            <person name="Fletcher K."/>
            <person name="Zhang L."/>
            <person name="Gil J."/>
            <person name="Han R."/>
            <person name="Cavanaugh K."/>
            <person name="Michelmore R."/>
        </authorList>
    </citation>
    <scope>NUCLEOTIDE SEQUENCE [LARGE SCALE GENOMIC DNA]</scope>
    <source>
        <strain evidence="7 8">SF5</strain>
    </source>
</reference>
<dbReference type="PANTHER" id="PTHR13228:SF3">
    <property type="entry name" value="CONSERVED OLIGOMERIC GOLGI COMPLEX SUBUNIT 5"/>
    <property type="match status" value="1"/>
</dbReference>
<sequence length="919" mass="103018">MDELVRELESDAHLRVFLRADCNVSAIASAVIARGSTSEPRTSSLSVDDDIHEPRESDEFVKCLDTAVHRIDRVIADHVGEHHATLLDQVSSVDELKTHLAGVKSSVTHLQQSIQTLQTQVCAQQAHLRNTLQQYRNIEQCSDLVRHVLRFQHLSKRVLTSAVFIDTQSPLTTDARQRENVSVALAIRELDHLRHAARFTDLSVVRAKVPALDQLTMTFKRNIRSSLQAGIQNSSQNEIRDAFELLFYLGDLKITAHACVNDVVQDVERACRAVIAEDKLVRINSSLLNNSDSSARSIGSAVSKADVWKAVEEFFNVIRVYALQVWNMQRVLLKMIESQTNQSYLELVLDADEPSLFATYWEVTCVMVHEVLASTRGYSSAVQSVLIAEYPRMREQATRVLNDLLMSTTQSAASDFLTVVPANEKGEIMEESFVKRELVPIAASIAERTQLLNAMSPLYEAYIDRAYNRIMHPIQLMFPQSSNYHASPPSRSDMQTLSQTIFAELEHAGHDGVLLEGMLQQVQKAVTRFCDNVQKMIHHGKAAATPLLNFGRTPSQAHNVGLFNALSLLHDTIKAIETYIATATSSAENLDVSTATVDVKASSTTKLLSCQERIENLQYALLGSYLQTLAGLLEPIFAKMHNESFGLGTDALKEASVKETIQSRSNVQTAQGTRGSKYMQEVSHVFAVILDEHLRRLPKAALVMPCLVDFVERLMSTFVRHAALLRPLTERGKLRLANDMTQLELRLEQVVPLRKNGAPYEELRAFRHMLFLENHEILRDATIDKIRPSNVWHHLISRAPAELQLPHRLRNWTATKYIEWLDTCAAIDQSSLPSTSVVASSEKVLTHSWRDVPLGMACLKDPQLALQVEKQAWKVILECLDAYSQRASISTNAERSPIYDLLQESSALLLAGYEVLISR</sequence>
<dbReference type="OrthoDB" id="18786at2759"/>
<feature type="domain" description="Conserved oligomeric Golgi complex subunit 5 N-terminal" evidence="5">
    <location>
        <begin position="17"/>
        <end position="158"/>
    </location>
</feature>
<dbReference type="Proteomes" id="UP000294530">
    <property type="component" value="Unassembled WGS sequence"/>
</dbReference>
<keyword evidence="4" id="KW-0472">Membrane</keyword>
<evidence type="ECO:0000256" key="3">
    <source>
        <dbReference type="ARBA" id="ARBA00023034"/>
    </source>
</evidence>
<evidence type="ECO:0000256" key="1">
    <source>
        <dbReference type="ARBA" id="ARBA00004395"/>
    </source>
</evidence>
<dbReference type="InterPro" id="IPR049176">
    <property type="entry name" value="COG5_N"/>
</dbReference>
<dbReference type="Pfam" id="PF10392">
    <property type="entry name" value="COG5_N"/>
    <property type="match status" value="1"/>
</dbReference>
<accession>A0A976NY45</accession>
<evidence type="ECO:0000256" key="2">
    <source>
        <dbReference type="ARBA" id="ARBA00020974"/>
    </source>
</evidence>
<dbReference type="Pfam" id="PF20649">
    <property type="entry name" value="COG5_C"/>
    <property type="match status" value="1"/>
</dbReference>
<dbReference type="GO" id="GO:0006891">
    <property type="term" value="P:intra-Golgi vesicle-mediated transport"/>
    <property type="evidence" value="ECO:0007669"/>
    <property type="project" value="InterPro"/>
</dbReference>
<dbReference type="EMBL" id="SHOA02000038">
    <property type="protein sequence ID" value="TDH72249.1"/>
    <property type="molecule type" value="Genomic_DNA"/>
</dbReference>
<comment type="subcellular location">
    <subcellularLocation>
        <location evidence="1">Golgi apparatus membrane</location>
        <topology evidence="1">Peripheral membrane protein</topology>
    </subcellularLocation>
</comment>
<dbReference type="InterPro" id="IPR048485">
    <property type="entry name" value="COG5_helical"/>
</dbReference>
<keyword evidence="3" id="KW-0333">Golgi apparatus</keyword>
<protein>
    <recommendedName>
        <fullName evidence="2">Conserved oligomeric Golgi complex subunit 5</fullName>
    </recommendedName>
</protein>
<name>A0A976NY45_BRELC</name>
<evidence type="ECO:0000259" key="6">
    <source>
        <dbReference type="Pfam" id="PF20649"/>
    </source>
</evidence>
<dbReference type="InterPro" id="IPR019465">
    <property type="entry name" value="Cog5"/>
</dbReference>
<evidence type="ECO:0000259" key="5">
    <source>
        <dbReference type="Pfam" id="PF10392"/>
    </source>
</evidence>
<dbReference type="GO" id="GO:0000139">
    <property type="term" value="C:Golgi membrane"/>
    <property type="evidence" value="ECO:0007669"/>
    <property type="project" value="UniProtKB-SubCell"/>
</dbReference>
<proteinExistence type="predicted"/>
<keyword evidence="8" id="KW-1185">Reference proteome</keyword>
<dbReference type="GeneID" id="94347030"/>
<dbReference type="KEGG" id="blac:94347030"/>
<dbReference type="GO" id="GO:0017119">
    <property type="term" value="C:Golgi transport complex"/>
    <property type="evidence" value="ECO:0007669"/>
    <property type="project" value="InterPro"/>
</dbReference>
<evidence type="ECO:0000256" key="4">
    <source>
        <dbReference type="ARBA" id="ARBA00023136"/>
    </source>
</evidence>